<organism evidence="7 8">
    <name type="scientific">[Myrmecia] bisecta</name>
    <dbReference type="NCBI Taxonomy" id="41462"/>
    <lineage>
        <taxon>Eukaryota</taxon>
        <taxon>Viridiplantae</taxon>
        <taxon>Chlorophyta</taxon>
        <taxon>core chlorophytes</taxon>
        <taxon>Trebouxiophyceae</taxon>
        <taxon>Trebouxiales</taxon>
        <taxon>Trebouxiaceae</taxon>
        <taxon>Myrmecia</taxon>
    </lineage>
</organism>
<comment type="subcellular location">
    <subcellularLocation>
        <location evidence="1">Nucleus</location>
    </subcellularLocation>
</comment>
<feature type="region of interest" description="Disordered" evidence="4">
    <location>
        <begin position="48"/>
        <end position="89"/>
    </location>
</feature>
<sequence>MLTHSRFFDNLVDLIPAKHYLEQNPDTQLNTRYLKKGEKVAVKQQLKEKYKHNKRTKLDPDAAHTTSSVQQQNTAQTKPAKGGTTNTTEAAKPAVAELPSKGLRLSNNAGSVAGVDDLREKLQKRLQTLRAQRNAHEKQQQLQSAKAWRQQAAERSAARLKEAAQKEAAQKRKAASAEGQPAKKRKEAQGNAEPELAFGRLELGTEGKPGGKSRKDKKATKAELLAQAEAKQQQRQTLAASQDGKEQVRQEAWQAAMSRAKGEKVLDDPKLLRRSLKKEAKLKQKKTAAWQGRLQKQKQDQAAKQSKRTENLAARAQAKAEKKKLKREKKLLRAGFEGRKEGFIQKG</sequence>
<dbReference type="GO" id="GO:0005730">
    <property type="term" value="C:nucleolus"/>
    <property type="evidence" value="ECO:0007669"/>
    <property type="project" value="TreeGrafter"/>
</dbReference>
<dbReference type="EMBL" id="JALJOR010000012">
    <property type="protein sequence ID" value="KAK9807529.1"/>
    <property type="molecule type" value="Genomic_DNA"/>
</dbReference>
<feature type="domain" description="Ribosomal RNA-processing protein 14/surfeit locus protein 6 C-terminal" evidence="5">
    <location>
        <begin position="140"/>
        <end position="324"/>
    </location>
</feature>
<dbReference type="Pfam" id="PF04935">
    <property type="entry name" value="SURF6"/>
    <property type="match status" value="1"/>
</dbReference>
<accession>A0AAW1PGV8</accession>
<dbReference type="Proteomes" id="UP001489004">
    <property type="component" value="Unassembled WGS sequence"/>
</dbReference>
<dbReference type="GO" id="GO:0003677">
    <property type="term" value="F:DNA binding"/>
    <property type="evidence" value="ECO:0007669"/>
    <property type="project" value="TreeGrafter"/>
</dbReference>
<feature type="compositionally biased region" description="Basic and acidic residues" evidence="4">
    <location>
        <begin position="156"/>
        <end position="170"/>
    </location>
</feature>
<evidence type="ECO:0000256" key="4">
    <source>
        <dbReference type="SAM" id="MobiDB-lite"/>
    </source>
</evidence>
<dbReference type="InterPro" id="IPR029190">
    <property type="entry name" value="Rrp14/SURF6_C"/>
</dbReference>
<proteinExistence type="inferred from homology"/>
<evidence type="ECO:0000256" key="2">
    <source>
        <dbReference type="ARBA" id="ARBA00005904"/>
    </source>
</evidence>
<reference evidence="7 8" key="1">
    <citation type="journal article" date="2024" name="Nat. Commun.">
        <title>Phylogenomics reveals the evolutionary origins of lichenization in chlorophyte algae.</title>
        <authorList>
            <person name="Puginier C."/>
            <person name="Libourel C."/>
            <person name="Otte J."/>
            <person name="Skaloud P."/>
            <person name="Haon M."/>
            <person name="Grisel S."/>
            <person name="Petersen M."/>
            <person name="Berrin J.G."/>
            <person name="Delaux P.M."/>
            <person name="Dal Grande F."/>
            <person name="Keller J."/>
        </authorList>
    </citation>
    <scope>NUCLEOTIDE SEQUENCE [LARGE SCALE GENOMIC DNA]</scope>
    <source>
        <strain evidence="7 8">SAG 2043</strain>
    </source>
</reference>
<feature type="compositionally biased region" description="Low complexity" evidence="4">
    <location>
        <begin position="222"/>
        <end position="237"/>
    </location>
</feature>
<dbReference type="PANTHER" id="PTHR14369">
    <property type="entry name" value="SURFEIT LOCUS PROTEIN 6"/>
    <property type="match status" value="1"/>
</dbReference>
<comment type="caution">
    <text evidence="7">The sequence shown here is derived from an EMBL/GenBank/DDBJ whole genome shotgun (WGS) entry which is preliminary data.</text>
</comment>
<gene>
    <name evidence="7" type="ORF">WJX72_001705</name>
</gene>
<feature type="region of interest" description="Disordered" evidence="4">
    <location>
        <begin position="130"/>
        <end position="326"/>
    </location>
</feature>
<dbReference type="InterPro" id="IPR007019">
    <property type="entry name" value="SURF6"/>
</dbReference>
<evidence type="ECO:0000313" key="8">
    <source>
        <dbReference type="Proteomes" id="UP001489004"/>
    </source>
</evidence>
<evidence type="ECO:0000256" key="3">
    <source>
        <dbReference type="ARBA" id="ARBA00023242"/>
    </source>
</evidence>
<keyword evidence="3" id="KW-0539">Nucleus</keyword>
<protein>
    <recommendedName>
        <fullName evidence="9">Surfeit locus protein 6</fullName>
    </recommendedName>
</protein>
<dbReference type="Pfam" id="PF15459">
    <property type="entry name" value="RRP14"/>
    <property type="match status" value="1"/>
</dbReference>
<feature type="domain" description="Ribosomal RNA-processing protein 14 N-terminal" evidence="6">
    <location>
        <begin position="3"/>
        <end position="61"/>
    </location>
</feature>
<dbReference type="PANTHER" id="PTHR14369:SF0">
    <property type="entry name" value="SURFEIT LOCUS PROTEIN 6"/>
    <property type="match status" value="1"/>
</dbReference>
<dbReference type="InterPro" id="IPR029188">
    <property type="entry name" value="Rrp14_N"/>
</dbReference>
<name>A0AAW1PGV8_9CHLO</name>
<evidence type="ECO:0000259" key="5">
    <source>
        <dbReference type="Pfam" id="PF04935"/>
    </source>
</evidence>
<dbReference type="GO" id="GO:0042273">
    <property type="term" value="P:ribosomal large subunit biogenesis"/>
    <property type="evidence" value="ECO:0007669"/>
    <property type="project" value="TreeGrafter"/>
</dbReference>
<feature type="compositionally biased region" description="Polar residues" evidence="4">
    <location>
        <begin position="64"/>
        <end position="89"/>
    </location>
</feature>
<evidence type="ECO:0000259" key="6">
    <source>
        <dbReference type="Pfam" id="PF15459"/>
    </source>
</evidence>
<dbReference type="GO" id="GO:0042274">
    <property type="term" value="P:ribosomal small subunit biogenesis"/>
    <property type="evidence" value="ECO:0007669"/>
    <property type="project" value="TreeGrafter"/>
</dbReference>
<dbReference type="GO" id="GO:0003723">
    <property type="term" value="F:RNA binding"/>
    <property type="evidence" value="ECO:0007669"/>
    <property type="project" value="TreeGrafter"/>
</dbReference>
<feature type="compositionally biased region" description="Basic and acidic residues" evidence="4">
    <location>
        <begin position="260"/>
        <end position="282"/>
    </location>
</feature>
<comment type="similarity">
    <text evidence="2">Belongs to the SURF6 family.</text>
</comment>
<evidence type="ECO:0008006" key="9">
    <source>
        <dbReference type="Google" id="ProtNLM"/>
    </source>
</evidence>
<dbReference type="AlphaFoldDB" id="A0AAW1PGV8"/>
<evidence type="ECO:0000256" key="1">
    <source>
        <dbReference type="ARBA" id="ARBA00004123"/>
    </source>
</evidence>
<evidence type="ECO:0000313" key="7">
    <source>
        <dbReference type="EMBL" id="KAK9807529.1"/>
    </source>
</evidence>
<keyword evidence="8" id="KW-1185">Reference proteome</keyword>